<protein>
    <recommendedName>
        <fullName evidence="4">V-SNARE coiled-coil homology domain-containing protein</fullName>
    </recommendedName>
</protein>
<feature type="domain" description="V-SNARE coiled-coil homology" evidence="4">
    <location>
        <begin position="53"/>
        <end position="113"/>
    </location>
</feature>
<name>A0ABQ8ETN6_9FUNG</name>
<dbReference type="Gene3D" id="1.20.5.110">
    <property type="match status" value="1"/>
</dbReference>
<dbReference type="Pfam" id="PF00957">
    <property type="entry name" value="Synaptobrevin"/>
    <property type="match status" value="1"/>
</dbReference>
<keyword evidence="1" id="KW-0175">Coiled coil</keyword>
<evidence type="ECO:0000313" key="5">
    <source>
        <dbReference type="EMBL" id="KAH6586432.1"/>
    </source>
</evidence>
<evidence type="ECO:0000313" key="6">
    <source>
        <dbReference type="Proteomes" id="UP001648503"/>
    </source>
</evidence>
<comment type="caution">
    <text evidence="5">The sequence shown here is derived from an EMBL/GenBank/DDBJ whole genome shotgun (WGS) entry which is preliminary data.</text>
</comment>
<dbReference type="EMBL" id="JAFCIX010000573">
    <property type="protein sequence ID" value="KAH6586432.1"/>
    <property type="molecule type" value="Genomic_DNA"/>
</dbReference>
<feature type="transmembrane region" description="Helical" evidence="3">
    <location>
        <begin position="117"/>
        <end position="139"/>
    </location>
</feature>
<accession>A0ABQ8ETN6</accession>
<evidence type="ECO:0000256" key="2">
    <source>
        <dbReference type="SAM" id="MobiDB-lite"/>
    </source>
</evidence>
<gene>
    <name evidence="5" type="ORF">BASA50_000388</name>
</gene>
<dbReference type="Proteomes" id="UP001648503">
    <property type="component" value="Unassembled WGS sequence"/>
</dbReference>
<dbReference type="InterPro" id="IPR042855">
    <property type="entry name" value="V_SNARE_CC"/>
</dbReference>
<dbReference type="PANTHER" id="PTHR45701">
    <property type="entry name" value="SYNAPTOBREVIN FAMILY MEMBER"/>
    <property type="match status" value="1"/>
</dbReference>
<proteinExistence type="predicted"/>
<keyword evidence="3" id="KW-0812">Transmembrane</keyword>
<evidence type="ECO:0000256" key="1">
    <source>
        <dbReference type="PROSITE-ProRule" id="PRU00290"/>
    </source>
</evidence>
<dbReference type="PRINTS" id="PR00219">
    <property type="entry name" value="SYNAPTOBREVN"/>
</dbReference>
<dbReference type="PROSITE" id="PS00417">
    <property type="entry name" value="SYNAPTOBREVIN"/>
    <property type="match status" value="1"/>
</dbReference>
<reference evidence="5 6" key="1">
    <citation type="submission" date="2021-02" db="EMBL/GenBank/DDBJ databases">
        <title>Variation within the Batrachochytrium salamandrivorans European outbreak.</title>
        <authorList>
            <person name="Kelly M."/>
            <person name="Pasmans F."/>
            <person name="Shea T.P."/>
            <person name="Munoz J.F."/>
            <person name="Carranza S."/>
            <person name="Cuomo C.A."/>
            <person name="Martel A."/>
        </authorList>
    </citation>
    <scope>NUCLEOTIDE SEQUENCE [LARGE SCALE GENOMIC DNA]</scope>
    <source>
        <strain evidence="5 6">AMFP18/2</strain>
    </source>
</reference>
<evidence type="ECO:0000259" key="4">
    <source>
        <dbReference type="PROSITE" id="PS50892"/>
    </source>
</evidence>
<feature type="compositionally biased region" description="Low complexity" evidence="2">
    <location>
        <begin position="1"/>
        <end position="15"/>
    </location>
</feature>
<dbReference type="PROSITE" id="PS50892">
    <property type="entry name" value="V_SNARE"/>
    <property type="match status" value="1"/>
</dbReference>
<organism evidence="5 6">
    <name type="scientific">Batrachochytrium salamandrivorans</name>
    <dbReference type="NCBI Taxonomy" id="1357716"/>
    <lineage>
        <taxon>Eukaryota</taxon>
        <taxon>Fungi</taxon>
        <taxon>Fungi incertae sedis</taxon>
        <taxon>Chytridiomycota</taxon>
        <taxon>Chytridiomycota incertae sedis</taxon>
        <taxon>Chytridiomycetes</taxon>
        <taxon>Rhizophydiales</taxon>
        <taxon>Rhizophydiales incertae sedis</taxon>
        <taxon>Batrachochytrium</taxon>
    </lineage>
</organism>
<dbReference type="InterPro" id="IPR016444">
    <property type="entry name" value="Synaptobrevin/VAMP"/>
</dbReference>
<dbReference type="SUPFAM" id="SSF58038">
    <property type="entry name" value="SNARE fusion complex"/>
    <property type="match status" value="1"/>
</dbReference>
<evidence type="ECO:0000256" key="3">
    <source>
        <dbReference type="SAM" id="Phobius"/>
    </source>
</evidence>
<keyword evidence="3" id="KW-0472">Membrane</keyword>
<keyword evidence="6" id="KW-1185">Reference proteome</keyword>
<keyword evidence="3" id="KW-1133">Transmembrane helix</keyword>
<feature type="region of interest" description="Disordered" evidence="2">
    <location>
        <begin position="1"/>
        <end position="42"/>
    </location>
</feature>
<sequence>MSPTIDIPSPSISTPRVSPIKVSVTRETNGKQRRGSSPKQVQIYEQTNIGSEKAVKVQGQVNEVIGIMQNNIEKVVQRGENLSSLQNKTDELNQGALQFKKGTTLIKNEMWWKNAKLALIIGGVAACLIVIIVVVVVGIPKGAPVN</sequence>
<dbReference type="InterPro" id="IPR001388">
    <property type="entry name" value="Synaptobrevin-like"/>
</dbReference>